<dbReference type="AlphaFoldDB" id="A0A5Q6S3G1"/>
<evidence type="ECO:0000256" key="1">
    <source>
        <dbReference type="SAM" id="MobiDB-lite"/>
    </source>
</evidence>
<keyword evidence="3" id="KW-0413">Isomerase</keyword>
<accession>A0A5Q6S3G1</accession>
<feature type="domain" description="DUF5926" evidence="2">
    <location>
        <begin position="24"/>
        <end position="286"/>
    </location>
</feature>
<evidence type="ECO:0000313" key="3">
    <source>
        <dbReference type="EMBL" id="KAA1424927.1"/>
    </source>
</evidence>
<organism evidence="3 4">
    <name type="scientific">Mumia zhuanghuii</name>
    <dbReference type="NCBI Taxonomy" id="2585211"/>
    <lineage>
        <taxon>Bacteria</taxon>
        <taxon>Bacillati</taxon>
        <taxon>Actinomycetota</taxon>
        <taxon>Actinomycetes</taxon>
        <taxon>Propionibacteriales</taxon>
        <taxon>Nocardioidaceae</taxon>
        <taxon>Mumia</taxon>
    </lineage>
</organism>
<dbReference type="Pfam" id="PF19348">
    <property type="entry name" value="DUF5926"/>
    <property type="match status" value="1"/>
</dbReference>
<gene>
    <name evidence="3" type="ORF">FE697_003230</name>
</gene>
<dbReference type="GO" id="GO:0016853">
    <property type="term" value="F:isomerase activity"/>
    <property type="evidence" value="ECO:0007669"/>
    <property type="project" value="UniProtKB-KW"/>
</dbReference>
<comment type="caution">
    <text evidence="3">The sequence shown here is derived from an EMBL/GenBank/DDBJ whole genome shotgun (WGS) entry which is preliminary data.</text>
</comment>
<name>A0A5Q6S3G1_9ACTN</name>
<dbReference type="InterPro" id="IPR045970">
    <property type="entry name" value="DUF5926"/>
</dbReference>
<dbReference type="OrthoDB" id="5512013at2"/>
<dbReference type="Proteomes" id="UP000307768">
    <property type="component" value="Unassembled WGS sequence"/>
</dbReference>
<sequence length="286" mass="30689">MGKKSRRRVKPEKAERMPFRARTFEGLPGECDWVALREFVPAATATVALRPEIAVDTAIRVCTLLPAAAAGLVRPDGEIWVGLQVTHNFGDVSRDLAAVVEAGLGLEPGSEIVITDPGAGPLLQELVDPASELAVDVQEGFDFWTAGVDDPTGGVAAGIEQANQLATPTARLEEVDAAYWTQLGDRQFLRWVMPHDEDALLTALARLHVAGDDRLGDAVRLIGSFRAHGLLVPVWEMEEPTPAAELEGPAAALQTRLNDALADSTPLTTEQRGARNGLANRQITVR</sequence>
<feature type="region of interest" description="Disordered" evidence="1">
    <location>
        <begin position="267"/>
        <end position="286"/>
    </location>
</feature>
<dbReference type="RefSeq" id="WP_149768099.1">
    <property type="nucleotide sequence ID" value="NZ_VDFQ02000001.1"/>
</dbReference>
<proteinExistence type="predicted"/>
<evidence type="ECO:0000259" key="2">
    <source>
        <dbReference type="Pfam" id="PF19348"/>
    </source>
</evidence>
<evidence type="ECO:0000313" key="4">
    <source>
        <dbReference type="Proteomes" id="UP000307768"/>
    </source>
</evidence>
<protein>
    <submittedName>
        <fullName evidence="3">Topoisomerase II</fullName>
    </submittedName>
</protein>
<reference evidence="3 4" key="1">
    <citation type="submission" date="2019-09" db="EMBL/GenBank/DDBJ databases">
        <title>Mumia zhuanghuii sp. nov. isolated from the intestinal contents of plateau pika (Ochotona curzoniae) in the Qinghai-Tibet plateau of China.</title>
        <authorList>
            <person name="Tian Z."/>
        </authorList>
    </citation>
    <scope>NUCLEOTIDE SEQUENCE [LARGE SCALE GENOMIC DNA]</scope>
    <source>
        <strain evidence="4">350</strain>
    </source>
</reference>
<dbReference type="EMBL" id="VDFQ02000001">
    <property type="protein sequence ID" value="KAA1424927.1"/>
    <property type="molecule type" value="Genomic_DNA"/>
</dbReference>